<evidence type="ECO:0000256" key="1">
    <source>
        <dbReference type="SAM" id="MobiDB-lite"/>
    </source>
</evidence>
<reference evidence="2 3" key="1">
    <citation type="submission" date="2024-01" db="EMBL/GenBank/DDBJ databases">
        <authorList>
            <person name="Waweru B."/>
        </authorList>
    </citation>
    <scope>NUCLEOTIDE SEQUENCE [LARGE SCALE GENOMIC DNA]</scope>
</reference>
<dbReference type="PANTHER" id="PTHR37187">
    <property type="entry name" value="EXPRESSED PROTEIN"/>
    <property type="match status" value="1"/>
</dbReference>
<protein>
    <submittedName>
        <fullName evidence="2">Uncharacterized protein</fullName>
    </submittedName>
</protein>
<gene>
    <name evidence="2" type="ORF">DCAF_LOCUS19366</name>
</gene>
<proteinExistence type="predicted"/>
<dbReference type="PANTHER" id="PTHR37187:SF7">
    <property type="entry name" value="EXPRESSED PROTEIN"/>
    <property type="match status" value="1"/>
</dbReference>
<feature type="compositionally biased region" description="Basic and acidic residues" evidence="1">
    <location>
        <begin position="63"/>
        <end position="75"/>
    </location>
</feature>
<dbReference type="Proteomes" id="UP001314170">
    <property type="component" value="Unassembled WGS sequence"/>
</dbReference>
<accession>A0AAV1S5G6</accession>
<organism evidence="2 3">
    <name type="scientific">Dovyalis caffra</name>
    <dbReference type="NCBI Taxonomy" id="77055"/>
    <lineage>
        <taxon>Eukaryota</taxon>
        <taxon>Viridiplantae</taxon>
        <taxon>Streptophyta</taxon>
        <taxon>Embryophyta</taxon>
        <taxon>Tracheophyta</taxon>
        <taxon>Spermatophyta</taxon>
        <taxon>Magnoliopsida</taxon>
        <taxon>eudicotyledons</taxon>
        <taxon>Gunneridae</taxon>
        <taxon>Pentapetalae</taxon>
        <taxon>rosids</taxon>
        <taxon>fabids</taxon>
        <taxon>Malpighiales</taxon>
        <taxon>Salicaceae</taxon>
        <taxon>Flacourtieae</taxon>
        <taxon>Dovyalis</taxon>
    </lineage>
</organism>
<evidence type="ECO:0000313" key="2">
    <source>
        <dbReference type="EMBL" id="CAK7346689.1"/>
    </source>
</evidence>
<feature type="region of interest" description="Disordered" evidence="1">
    <location>
        <begin position="43"/>
        <end position="77"/>
    </location>
</feature>
<sequence length="281" mass="29850">MEAASNGKIEETKIVERQEVVEEFGVVDSGAKIVGEVVIDSTSESVKETLDGNNSSLGGGSSSKEEAEAEEKNAQVEDSGILEVVEKEVVNSVVGSTEFVVSVEEKLTETIDASVEKFEKTDVVGVEVEETEEKVSVSLNETDVIPPVVTDQTDAEGPEVVLNATDGSSPAVTDKVSKGIEEKVMQSSDENNVAPPALSEAVSKGIEEEKLAVLEQITGESSGNVDKETVESVKSTTVVGSSDAFPESTGNPPIISLQQRNLRPSWRSCCGLFEALRRSNR</sequence>
<comment type="caution">
    <text evidence="2">The sequence shown here is derived from an EMBL/GenBank/DDBJ whole genome shotgun (WGS) entry which is preliminary data.</text>
</comment>
<evidence type="ECO:0000313" key="3">
    <source>
        <dbReference type="Proteomes" id="UP001314170"/>
    </source>
</evidence>
<dbReference type="EMBL" id="CAWUPB010001173">
    <property type="protein sequence ID" value="CAK7346689.1"/>
    <property type="molecule type" value="Genomic_DNA"/>
</dbReference>
<keyword evidence="3" id="KW-1185">Reference proteome</keyword>
<dbReference type="AlphaFoldDB" id="A0AAV1S5G6"/>
<name>A0AAV1S5G6_9ROSI</name>